<dbReference type="Gene3D" id="3.30.930.30">
    <property type="match status" value="1"/>
</dbReference>
<dbReference type="GO" id="GO:0006310">
    <property type="term" value="P:DNA recombination"/>
    <property type="evidence" value="ECO:0007669"/>
    <property type="project" value="InterPro"/>
</dbReference>
<proteinExistence type="predicted"/>
<dbReference type="InterPro" id="IPR001668">
    <property type="entry name" value="Mob_Pre"/>
</dbReference>
<reference evidence="2" key="2">
    <citation type="submission" date="2020-02" db="EMBL/GenBank/DDBJ databases">
        <authorList>
            <consortium name="NCBI Pathogen Detection Project"/>
        </authorList>
    </citation>
    <scope>NUCLEOTIDE SEQUENCE</scope>
    <source>
        <strain evidence="2">MA.MC_01-0315</strain>
    </source>
</reference>
<gene>
    <name evidence="2" type="ORF">G9B04_004850</name>
</gene>
<feature type="region of interest" description="Disordered" evidence="1">
    <location>
        <begin position="301"/>
        <end position="325"/>
    </location>
</feature>
<accession>A0A742NR08</accession>
<protein>
    <submittedName>
        <fullName evidence="2">Plasmid recombination enzyme</fullName>
    </submittedName>
</protein>
<feature type="compositionally biased region" description="Basic and acidic residues" evidence="1">
    <location>
        <begin position="305"/>
        <end position="325"/>
    </location>
</feature>
<reference evidence="2" key="1">
    <citation type="journal article" date="2018" name="Genome Biol.">
        <title>SKESA: strategic k-mer extension for scrupulous assemblies.</title>
        <authorList>
            <person name="Souvorov A."/>
            <person name="Agarwala R."/>
            <person name="Lipman D.J."/>
        </authorList>
    </citation>
    <scope>NUCLEOTIDE SEQUENCE</scope>
    <source>
        <strain evidence="2">MA.MC_01-0315</strain>
    </source>
</reference>
<dbReference type="CDD" id="cd17242">
    <property type="entry name" value="MobM_relaxase"/>
    <property type="match status" value="1"/>
</dbReference>
<evidence type="ECO:0000313" key="2">
    <source>
        <dbReference type="EMBL" id="HAF1510240.1"/>
    </source>
</evidence>
<dbReference type="Pfam" id="PF01076">
    <property type="entry name" value="Mob_Pre"/>
    <property type="match status" value="1"/>
</dbReference>
<dbReference type="NCBIfam" id="NF041497">
    <property type="entry name" value="MobV"/>
    <property type="match status" value="1"/>
</dbReference>
<organism evidence="2">
    <name type="scientific">Salmonella enterica</name>
    <name type="common">Salmonella choleraesuis</name>
    <dbReference type="NCBI Taxonomy" id="28901"/>
    <lineage>
        <taxon>Bacteria</taxon>
        <taxon>Pseudomonadati</taxon>
        <taxon>Pseudomonadota</taxon>
        <taxon>Gammaproteobacteria</taxon>
        <taxon>Enterobacterales</taxon>
        <taxon>Enterobacteriaceae</taxon>
        <taxon>Salmonella</taxon>
    </lineage>
</organism>
<dbReference type="GO" id="GO:0003677">
    <property type="term" value="F:DNA binding"/>
    <property type="evidence" value="ECO:0007669"/>
    <property type="project" value="InterPro"/>
</dbReference>
<comment type="caution">
    <text evidence="2">The sequence shown here is derived from an EMBL/GenBank/DDBJ whole genome shotgun (WGS) entry which is preliminary data.</text>
</comment>
<dbReference type="AlphaFoldDB" id="A0A742NR08"/>
<name>A0A742NR08_SALER</name>
<feature type="region of interest" description="Disordered" evidence="1">
    <location>
        <begin position="27"/>
        <end position="54"/>
    </location>
</feature>
<sequence length="325" mass="36562">MAAYAIMRCKKLGSMGSVAAALQHAYRERETPNADPSRTPENEHHGARSTDEAMGRLRDMLPAKHRKDAVRAVEYVMTASPEWWEKATPGQQEAFFDRSRQWLADKYGADRVIVATVHRDEATPHLSAFVVPLTKDGRLSAKEFIGDRGKMRQDQTTYAEAVKDLGLERGIEGSRAQHQRVKTFYGELNRESARPTITADELKPQKLKGETLTEKVLGVRETPQGVAERLSAKVRAAYAPVVERASTARTAARTAKQAQESARYVREQLQLAKAENERLKAPFKGLRRDQVETVIKAAAEMQRQNAREAAVRRSLERGRDRGMER</sequence>
<dbReference type="EMBL" id="DAAUJZ010000054">
    <property type="protein sequence ID" value="HAF1510240.1"/>
    <property type="molecule type" value="Genomic_DNA"/>
</dbReference>
<evidence type="ECO:0000256" key="1">
    <source>
        <dbReference type="SAM" id="MobiDB-lite"/>
    </source>
</evidence>